<dbReference type="PROSITE" id="PS50931">
    <property type="entry name" value="HTH_LYSR"/>
    <property type="match status" value="1"/>
</dbReference>
<dbReference type="InterPro" id="IPR058163">
    <property type="entry name" value="LysR-type_TF_proteobact-type"/>
</dbReference>
<dbReference type="RefSeq" id="WP_136961783.1">
    <property type="nucleotide sequence ID" value="NZ_CP039690.1"/>
</dbReference>
<evidence type="ECO:0000313" key="6">
    <source>
        <dbReference type="EMBL" id="QCI66339.1"/>
    </source>
</evidence>
<dbReference type="SUPFAM" id="SSF53850">
    <property type="entry name" value="Periplasmic binding protein-like II"/>
    <property type="match status" value="1"/>
</dbReference>
<dbReference type="Pfam" id="PF00126">
    <property type="entry name" value="HTH_1"/>
    <property type="match status" value="1"/>
</dbReference>
<evidence type="ECO:0000256" key="1">
    <source>
        <dbReference type="ARBA" id="ARBA00009437"/>
    </source>
</evidence>
<proteinExistence type="inferred from homology"/>
<name>A0A4D7AYF2_9HYPH</name>
<evidence type="ECO:0000259" key="5">
    <source>
        <dbReference type="PROSITE" id="PS50931"/>
    </source>
</evidence>
<feature type="domain" description="HTH lysR-type" evidence="5">
    <location>
        <begin position="1"/>
        <end position="59"/>
    </location>
</feature>
<protein>
    <submittedName>
        <fullName evidence="6">LysR family transcriptional regulator</fullName>
    </submittedName>
</protein>
<organism evidence="6 7">
    <name type="scientific">Phreatobacter stygius</name>
    <dbReference type="NCBI Taxonomy" id="1940610"/>
    <lineage>
        <taxon>Bacteria</taxon>
        <taxon>Pseudomonadati</taxon>
        <taxon>Pseudomonadota</taxon>
        <taxon>Alphaproteobacteria</taxon>
        <taxon>Hyphomicrobiales</taxon>
        <taxon>Phreatobacteraceae</taxon>
        <taxon>Phreatobacter</taxon>
    </lineage>
</organism>
<dbReference type="PANTHER" id="PTHR30537">
    <property type="entry name" value="HTH-TYPE TRANSCRIPTIONAL REGULATOR"/>
    <property type="match status" value="1"/>
</dbReference>
<sequence length="305" mass="33428">MDRLDELTVFVTIIDTGSLIAAARRLRRSAPAVTRALNGLEERAGVRLVERTTRRLTPTDAGRNLADHARRLIGDYETAIGGVAATEARGLLRVTAPRVFGRRHVAPVITDFLDQHPLVQAELLLNDRNVDLIEEDVHVAVRIGQLADSSLVVRRVGEVRRTLVASPDYLARRGMPRQPADLSRHETITGLIMAQEWRFGATNRGPVARLSPRFSGNDVDANLMAIRTGRGIGRVLSYQVAEEIAEGSLIRLLPEFEPPALPVHLVVPSSRNMAPKVRAFLDHAAAALERLSVIRPERSTGGGKS</sequence>
<keyword evidence="3" id="KW-0238">DNA-binding</keyword>
<dbReference type="KEGG" id="pstg:E8M01_20215"/>
<dbReference type="FunFam" id="1.10.10.10:FF:000001">
    <property type="entry name" value="LysR family transcriptional regulator"/>
    <property type="match status" value="1"/>
</dbReference>
<dbReference type="AlphaFoldDB" id="A0A4D7AYF2"/>
<keyword evidence="2" id="KW-0805">Transcription regulation</keyword>
<keyword evidence="4" id="KW-0804">Transcription</keyword>
<dbReference type="PANTHER" id="PTHR30537:SF5">
    <property type="entry name" value="HTH-TYPE TRANSCRIPTIONAL ACTIVATOR TTDR-RELATED"/>
    <property type="match status" value="1"/>
</dbReference>
<accession>A0A4D7AYF2</accession>
<evidence type="ECO:0000256" key="3">
    <source>
        <dbReference type="ARBA" id="ARBA00023125"/>
    </source>
</evidence>
<dbReference type="GO" id="GO:0043565">
    <property type="term" value="F:sequence-specific DNA binding"/>
    <property type="evidence" value="ECO:0007669"/>
    <property type="project" value="TreeGrafter"/>
</dbReference>
<dbReference type="OrthoDB" id="9786526at2"/>
<dbReference type="GO" id="GO:0003700">
    <property type="term" value="F:DNA-binding transcription factor activity"/>
    <property type="evidence" value="ECO:0007669"/>
    <property type="project" value="InterPro"/>
</dbReference>
<keyword evidence="7" id="KW-1185">Reference proteome</keyword>
<evidence type="ECO:0000256" key="4">
    <source>
        <dbReference type="ARBA" id="ARBA00023163"/>
    </source>
</evidence>
<dbReference type="InterPro" id="IPR000847">
    <property type="entry name" value="LysR_HTH_N"/>
</dbReference>
<dbReference type="Gene3D" id="1.10.10.10">
    <property type="entry name" value="Winged helix-like DNA-binding domain superfamily/Winged helix DNA-binding domain"/>
    <property type="match status" value="1"/>
</dbReference>
<dbReference type="Pfam" id="PF03466">
    <property type="entry name" value="LysR_substrate"/>
    <property type="match status" value="1"/>
</dbReference>
<dbReference type="CDD" id="cd08471">
    <property type="entry name" value="PBP2_CrgA_like_2"/>
    <property type="match status" value="1"/>
</dbReference>
<reference evidence="6 7" key="1">
    <citation type="submission" date="2019-04" db="EMBL/GenBank/DDBJ databases">
        <title>Phreatobacter aquaticus sp. nov.</title>
        <authorList>
            <person name="Choi A."/>
        </authorList>
    </citation>
    <scope>NUCLEOTIDE SEQUENCE [LARGE SCALE GENOMIC DNA]</scope>
    <source>
        <strain evidence="6 7">KCTC 52518</strain>
    </source>
</reference>
<dbReference type="EMBL" id="CP039690">
    <property type="protein sequence ID" value="QCI66339.1"/>
    <property type="molecule type" value="Genomic_DNA"/>
</dbReference>
<dbReference type="GO" id="GO:0006351">
    <property type="term" value="P:DNA-templated transcription"/>
    <property type="evidence" value="ECO:0007669"/>
    <property type="project" value="TreeGrafter"/>
</dbReference>
<dbReference type="Proteomes" id="UP000298781">
    <property type="component" value="Chromosome"/>
</dbReference>
<dbReference type="InterPro" id="IPR036390">
    <property type="entry name" value="WH_DNA-bd_sf"/>
</dbReference>
<evidence type="ECO:0000313" key="7">
    <source>
        <dbReference type="Proteomes" id="UP000298781"/>
    </source>
</evidence>
<dbReference type="Gene3D" id="3.40.190.290">
    <property type="match status" value="1"/>
</dbReference>
<gene>
    <name evidence="6" type="ORF">E8M01_20215</name>
</gene>
<comment type="similarity">
    <text evidence="1">Belongs to the LysR transcriptional regulatory family.</text>
</comment>
<dbReference type="InterPro" id="IPR005119">
    <property type="entry name" value="LysR_subst-bd"/>
</dbReference>
<dbReference type="InterPro" id="IPR036388">
    <property type="entry name" value="WH-like_DNA-bd_sf"/>
</dbReference>
<dbReference type="SUPFAM" id="SSF46785">
    <property type="entry name" value="Winged helix' DNA-binding domain"/>
    <property type="match status" value="1"/>
</dbReference>
<evidence type="ECO:0000256" key="2">
    <source>
        <dbReference type="ARBA" id="ARBA00023015"/>
    </source>
</evidence>